<proteinExistence type="predicted"/>
<dbReference type="AlphaFoldDB" id="A0A3L7AUC7"/>
<keyword evidence="2" id="KW-1185">Reference proteome</keyword>
<dbReference type="SUPFAM" id="SSF52540">
    <property type="entry name" value="P-loop containing nucleoside triphosphate hydrolases"/>
    <property type="match status" value="1"/>
</dbReference>
<evidence type="ECO:0000313" key="2">
    <source>
        <dbReference type="Proteomes" id="UP000269438"/>
    </source>
</evidence>
<name>A0A3L7AUC7_9MICO</name>
<accession>A0A3L7AUC7</accession>
<gene>
    <name evidence="1" type="ORF">D9V34_04640</name>
</gene>
<dbReference type="EMBL" id="RCUY01000002">
    <property type="protein sequence ID" value="RLP84087.1"/>
    <property type="molecule type" value="Genomic_DNA"/>
</dbReference>
<dbReference type="RefSeq" id="WP_121687698.1">
    <property type="nucleotide sequence ID" value="NZ_RCUY01000002.1"/>
</dbReference>
<dbReference type="InterPro" id="IPR027417">
    <property type="entry name" value="P-loop_NTPase"/>
</dbReference>
<comment type="caution">
    <text evidence="1">The sequence shown here is derived from an EMBL/GenBank/DDBJ whole genome shotgun (WGS) entry which is preliminary data.</text>
</comment>
<dbReference type="OrthoDB" id="4927383at2"/>
<sequence>MTALLQANDIALNAARGSVYGPLNFTLDAPFGVVTGTRGSGKTCFLLTAAGRMKPSSGTLTVRGAEGLSALRNQSAIAGFDGIDTLEEAVTVGDAVTERARWNAPWYALVRRFDDVAVVRALVPAFGSHPIPAAKTMIWDLDEDTKLLLRIGLALMDAPDVLIVDGIDHVHDLRAQAAVITRLGEIAASGIGVLVSASAFEPALYAGVSVPVTEIPVSQTSPAPHAQTLLEELV</sequence>
<dbReference type="Gene3D" id="3.40.50.300">
    <property type="entry name" value="P-loop containing nucleotide triphosphate hydrolases"/>
    <property type="match status" value="1"/>
</dbReference>
<evidence type="ECO:0000313" key="1">
    <source>
        <dbReference type="EMBL" id="RLP84087.1"/>
    </source>
</evidence>
<organism evidence="1 2">
    <name type="scientific">Mycetocola lacteus</name>
    <dbReference type="NCBI Taxonomy" id="76637"/>
    <lineage>
        <taxon>Bacteria</taxon>
        <taxon>Bacillati</taxon>
        <taxon>Actinomycetota</taxon>
        <taxon>Actinomycetes</taxon>
        <taxon>Micrococcales</taxon>
        <taxon>Microbacteriaceae</taxon>
        <taxon>Mycetocola</taxon>
    </lineage>
</organism>
<dbReference type="Proteomes" id="UP000269438">
    <property type="component" value="Unassembled WGS sequence"/>
</dbReference>
<protein>
    <submittedName>
        <fullName evidence="1">AAA family ATPase</fullName>
    </submittedName>
</protein>
<reference evidence="1 2" key="1">
    <citation type="submission" date="2018-10" db="EMBL/GenBank/DDBJ databases">
        <authorList>
            <person name="Li J."/>
        </authorList>
    </citation>
    <scope>NUCLEOTIDE SEQUENCE [LARGE SCALE GENOMIC DNA]</scope>
    <source>
        <strain evidence="1 2">JCM 11654</strain>
    </source>
</reference>